<evidence type="ECO:0000256" key="1">
    <source>
        <dbReference type="SAM" id="MobiDB-lite"/>
    </source>
</evidence>
<name>A0A438G7C2_VITVI</name>
<evidence type="ECO:0000313" key="2">
    <source>
        <dbReference type="EMBL" id="RVW68109.1"/>
    </source>
</evidence>
<dbReference type="EMBL" id="QGNW01000549">
    <property type="protein sequence ID" value="RVW68109.1"/>
    <property type="molecule type" value="Genomic_DNA"/>
</dbReference>
<feature type="region of interest" description="Disordered" evidence="1">
    <location>
        <begin position="45"/>
        <end position="75"/>
    </location>
</feature>
<proteinExistence type="predicted"/>
<reference evidence="2 3" key="1">
    <citation type="journal article" date="2018" name="PLoS Genet.">
        <title>Population sequencing reveals clonal diversity and ancestral inbreeding in the grapevine cultivar Chardonnay.</title>
        <authorList>
            <person name="Roach M.J."/>
            <person name="Johnson D.L."/>
            <person name="Bohlmann J."/>
            <person name="van Vuuren H.J."/>
            <person name="Jones S.J."/>
            <person name="Pretorius I.S."/>
            <person name="Schmidt S.A."/>
            <person name="Borneman A.R."/>
        </authorList>
    </citation>
    <scope>NUCLEOTIDE SEQUENCE [LARGE SCALE GENOMIC DNA]</scope>
    <source>
        <strain evidence="3">cv. Chardonnay</strain>
        <tissue evidence="2">Leaf</tissue>
    </source>
</reference>
<dbReference type="Proteomes" id="UP000288805">
    <property type="component" value="Unassembled WGS sequence"/>
</dbReference>
<feature type="compositionally biased region" description="Basic and acidic residues" evidence="1">
    <location>
        <begin position="45"/>
        <end position="55"/>
    </location>
</feature>
<gene>
    <name evidence="2" type="ORF">CK203_064709</name>
</gene>
<sequence>MKYASNKRRRLKASFQGFFCGEPVEVEKCEIQLIYARDDEQKIISRQDDAKRSCDDVEDNPADEPHHKRFKQPQH</sequence>
<accession>A0A438G7C2</accession>
<comment type="caution">
    <text evidence="2">The sequence shown here is derived from an EMBL/GenBank/DDBJ whole genome shotgun (WGS) entry which is preliminary data.</text>
</comment>
<organism evidence="2 3">
    <name type="scientific">Vitis vinifera</name>
    <name type="common">Grape</name>
    <dbReference type="NCBI Taxonomy" id="29760"/>
    <lineage>
        <taxon>Eukaryota</taxon>
        <taxon>Viridiplantae</taxon>
        <taxon>Streptophyta</taxon>
        <taxon>Embryophyta</taxon>
        <taxon>Tracheophyta</taxon>
        <taxon>Spermatophyta</taxon>
        <taxon>Magnoliopsida</taxon>
        <taxon>eudicotyledons</taxon>
        <taxon>Gunneridae</taxon>
        <taxon>Pentapetalae</taxon>
        <taxon>rosids</taxon>
        <taxon>Vitales</taxon>
        <taxon>Vitaceae</taxon>
        <taxon>Viteae</taxon>
        <taxon>Vitis</taxon>
    </lineage>
</organism>
<protein>
    <submittedName>
        <fullName evidence="2">Uncharacterized protein</fullName>
    </submittedName>
</protein>
<evidence type="ECO:0000313" key="3">
    <source>
        <dbReference type="Proteomes" id="UP000288805"/>
    </source>
</evidence>
<dbReference type="AlphaFoldDB" id="A0A438G7C2"/>